<dbReference type="InterPro" id="IPR045336">
    <property type="entry name" value="MmgE_PrpD_N"/>
</dbReference>
<evidence type="ECO:0000259" key="2">
    <source>
        <dbReference type="Pfam" id="PF03972"/>
    </source>
</evidence>
<dbReference type="Pfam" id="PF19305">
    <property type="entry name" value="MmgE_PrpD_C"/>
    <property type="match status" value="1"/>
</dbReference>
<dbReference type="Gene3D" id="3.30.1330.120">
    <property type="entry name" value="2-methylcitrate dehydratase PrpD"/>
    <property type="match status" value="1"/>
</dbReference>
<comment type="similarity">
    <text evidence="1">Belongs to the PrpD family.</text>
</comment>
<dbReference type="Proteomes" id="UP000002705">
    <property type="component" value="Chromosome 3"/>
</dbReference>
<reference evidence="4" key="1">
    <citation type="submission" date="2009-01" db="EMBL/GenBank/DDBJ databases">
        <title>Complete sequence of chromosome 3 of Burkholderia sp. 383.</title>
        <authorList>
            <consortium name="US DOE Joint Genome Institute"/>
            <person name="Copeland A."/>
            <person name="Lucas S."/>
            <person name="Lapidus A."/>
            <person name="Barry K."/>
            <person name="Detter J.C."/>
            <person name="Glavina T."/>
            <person name="Hammon N."/>
            <person name="Israni S."/>
            <person name="Pitluck S."/>
            <person name="Chain P."/>
            <person name="Malfatti S."/>
            <person name="Shin M."/>
            <person name="Vergez L."/>
            <person name="Schmutz J."/>
            <person name="Larimer F."/>
            <person name="Land M."/>
            <person name="Kyrpides N."/>
            <person name="Lykidis A."/>
            <person name="Richardson P."/>
        </authorList>
    </citation>
    <scope>NUCLEOTIDE SEQUENCE</scope>
    <source>
        <strain evidence="4">383</strain>
    </source>
</reference>
<organism evidence="4 5">
    <name type="scientific">Burkholderia lata (strain ATCC 17760 / DSM 23089 / LMG 22485 / NCIMB 9086 / R18194 / 383)</name>
    <dbReference type="NCBI Taxonomy" id="482957"/>
    <lineage>
        <taxon>Bacteria</taxon>
        <taxon>Pseudomonadati</taxon>
        <taxon>Pseudomonadota</taxon>
        <taxon>Betaproteobacteria</taxon>
        <taxon>Burkholderiales</taxon>
        <taxon>Burkholderiaceae</taxon>
        <taxon>Burkholderia</taxon>
        <taxon>Burkholderia cepacia complex</taxon>
    </lineage>
</organism>
<dbReference type="InterPro" id="IPR042183">
    <property type="entry name" value="MmgE/PrpD_sf_1"/>
</dbReference>
<dbReference type="GO" id="GO:0016829">
    <property type="term" value="F:lyase activity"/>
    <property type="evidence" value="ECO:0007669"/>
    <property type="project" value="InterPro"/>
</dbReference>
<dbReference type="EMBL" id="CP000150">
    <property type="protein sequence ID" value="ABB06352.1"/>
    <property type="molecule type" value="Genomic_DNA"/>
</dbReference>
<sequence length="504" mass="54304">MHDALRSHRASPLLPLDYRTMPDSLIQQLADFTAGTRYDQLPAPVVDACKRILLDSIGCAVAAVDEPKGRIGIDYARLTGGHGDATIIGTGERVSMFGAAFANGELINALDMDAVVPPGHVTPYVLPGALAVAETSHASGQALIEAIALSHEMSYRIGKAMDYLRDTRDGKVAPPPVYGYSSTVFGATAAIVRLKALPPDVLPNALGIAGSIAPVNSQVAWFQHAPSSTIKYLLAGALTQAAMTAAHMAELGHRGDTQILDDREYGFPRFIGTQRWEPQHITDALGTDWRFPSEQAFKPYPHCRILHALLDGLTEIVETNDIAPHEITGIKAWVEGFVEQPVWLNRNIEHVHDAQFSIAHGLALGAHRPPPGKAWQDPALVFGPSVMALMDKVTHEVHPNYVELLSGHAASRPAKLEVSARGQTFVDERRYPKGSPSPDPASLMTDDELIAKFRRNVEDVLPAGRIDDVIEAVFTLERADDVASIMRLLGPDSAPAGSQARSAG</sequence>
<dbReference type="SUPFAM" id="SSF103378">
    <property type="entry name" value="2-methylcitrate dehydratase PrpD"/>
    <property type="match status" value="1"/>
</dbReference>
<dbReference type="PANTHER" id="PTHR16943">
    <property type="entry name" value="2-METHYLCITRATE DEHYDRATASE-RELATED"/>
    <property type="match status" value="1"/>
</dbReference>
<evidence type="ECO:0000256" key="1">
    <source>
        <dbReference type="ARBA" id="ARBA00006174"/>
    </source>
</evidence>
<dbReference type="InterPro" id="IPR005656">
    <property type="entry name" value="MmgE_PrpD"/>
</dbReference>
<dbReference type="Pfam" id="PF03972">
    <property type="entry name" value="MmgE_PrpD_N"/>
    <property type="match status" value="1"/>
</dbReference>
<protein>
    <submittedName>
        <fullName evidence="4">MmgE/PrpD</fullName>
    </submittedName>
</protein>
<dbReference type="KEGG" id="bur:Bcep18194_C7308"/>
<dbReference type="PANTHER" id="PTHR16943:SF8">
    <property type="entry name" value="2-METHYLCITRATE DEHYDRATASE"/>
    <property type="match status" value="1"/>
</dbReference>
<accession>Q39MG4</accession>
<keyword evidence="5" id="KW-1185">Reference proteome</keyword>
<gene>
    <name evidence="4" type="ordered locus">Bcep18194_C7308</name>
</gene>
<dbReference type="InterPro" id="IPR036148">
    <property type="entry name" value="MmgE/PrpD_sf"/>
</dbReference>
<dbReference type="HOGENOM" id="CLU_026574_3_1_4"/>
<dbReference type="InterPro" id="IPR045337">
    <property type="entry name" value="MmgE_PrpD_C"/>
</dbReference>
<dbReference type="AlphaFoldDB" id="Q39MG4"/>
<name>Q39MG4_BURL3</name>
<dbReference type="InterPro" id="IPR042188">
    <property type="entry name" value="MmgE/PrpD_sf_2"/>
</dbReference>
<dbReference type="Gene3D" id="1.10.4100.10">
    <property type="entry name" value="2-methylcitrate dehydratase PrpD"/>
    <property type="match status" value="1"/>
</dbReference>
<dbReference type="PATRIC" id="fig|482957.22.peg.7887"/>
<evidence type="ECO:0000313" key="5">
    <source>
        <dbReference type="Proteomes" id="UP000002705"/>
    </source>
</evidence>
<proteinExistence type="inferred from homology"/>
<evidence type="ECO:0000313" key="4">
    <source>
        <dbReference type="EMBL" id="ABB06352.1"/>
    </source>
</evidence>
<feature type="domain" description="MmgE/PrpD N-terminal" evidence="2">
    <location>
        <begin position="27"/>
        <end position="275"/>
    </location>
</feature>
<evidence type="ECO:0000259" key="3">
    <source>
        <dbReference type="Pfam" id="PF19305"/>
    </source>
</evidence>
<feature type="domain" description="MmgE/PrpD C-terminal" evidence="3">
    <location>
        <begin position="300"/>
        <end position="473"/>
    </location>
</feature>